<dbReference type="GO" id="GO:0006696">
    <property type="term" value="P:ergosterol biosynthetic process"/>
    <property type="evidence" value="ECO:0007669"/>
    <property type="project" value="TreeGrafter"/>
</dbReference>
<evidence type="ECO:0000259" key="9">
    <source>
        <dbReference type="Pfam" id="PF08491"/>
    </source>
</evidence>
<dbReference type="EC" id="1.14.14.17" evidence="8"/>
<gene>
    <name evidence="10" type="ORF">L210DRAFT_3413930</name>
</gene>
<proteinExistence type="inferred from homology"/>
<dbReference type="Proteomes" id="UP001194468">
    <property type="component" value="Unassembled WGS sequence"/>
</dbReference>
<keyword evidence="4 8" id="KW-0274">FAD</keyword>
<dbReference type="InterPro" id="IPR013698">
    <property type="entry name" value="Squalene_epoxidase"/>
</dbReference>
<evidence type="ECO:0000256" key="4">
    <source>
        <dbReference type="ARBA" id="ARBA00022827"/>
    </source>
</evidence>
<dbReference type="EMBL" id="WHUW01000041">
    <property type="protein sequence ID" value="KAF8432339.1"/>
    <property type="molecule type" value="Genomic_DNA"/>
</dbReference>
<keyword evidence="8" id="KW-0256">Endoplasmic reticulum</keyword>
<dbReference type="InterPro" id="IPR040125">
    <property type="entry name" value="Squalene_monox"/>
</dbReference>
<evidence type="ECO:0000256" key="3">
    <source>
        <dbReference type="ARBA" id="ARBA00022630"/>
    </source>
</evidence>
<keyword evidence="6 8" id="KW-0560">Oxidoreductase</keyword>
<evidence type="ECO:0000313" key="10">
    <source>
        <dbReference type="EMBL" id="KAF8432339.1"/>
    </source>
</evidence>
<evidence type="ECO:0000313" key="11">
    <source>
        <dbReference type="Proteomes" id="UP001194468"/>
    </source>
</evidence>
<dbReference type="PANTHER" id="PTHR10835:SF0">
    <property type="entry name" value="SQUALENE MONOOXYGENASE"/>
    <property type="match status" value="1"/>
</dbReference>
<dbReference type="GO" id="GO:0004506">
    <property type="term" value="F:squalene monooxygenase activity"/>
    <property type="evidence" value="ECO:0007669"/>
    <property type="project" value="UniProtKB-UniRule"/>
</dbReference>
<dbReference type="AlphaFoldDB" id="A0AAD4BK34"/>
<sequence>VGDYSNWDQVPDVLACWHWARKPMASTINILSVALYDLFGAVHRSFSGATILPLLQNGVLLNKYFECGGDRIHGPIALLSGIAPSPALLFYHFYKVMFYSIWVMFTHPRPVNNSNGEVKPTLAVPPVWEYPFLLIKSVKVVRDTVVVIMMG</sequence>
<keyword evidence="7" id="KW-0472">Membrane</keyword>
<protein>
    <recommendedName>
        <fullName evidence="8">Squalene monooxygenase</fullName>
        <ecNumber evidence="8">1.14.14.17</ecNumber>
    </recommendedName>
</protein>
<reference evidence="10" key="2">
    <citation type="journal article" date="2020" name="Nat. Commun.">
        <title>Large-scale genome sequencing of mycorrhizal fungi provides insights into the early evolution of symbiotic traits.</title>
        <authorList>
            <person name="Miyauchi S."/>
            <person name="Kiss E."/>
            <person name="Kuo A."/>
            <person name="Drula E."/>
            <person name="Kohler A."/>
            <person name="Sanchez-Garcia M."/>
            <person name="Morin E."/>
            <person name="Andreopoulos B."/>
            <person name="Barry K.W."/>
            <person name="Bonito G."/>
            <person name="Buee M."/>
            <person name="Carver A."/>
            <person name="Chen C."/>
            <person name="Cichocki N."/>
            <person name="Clum A."/>
            <person name="Culley D."/>
            <person name="Crous P.W."/>
            <person name="Fauchery L."/>
            <person name="Girlanda M."/>
            <person name="Hayes R.D."/>
            <person name="Keri Z."/>
            <person name="LaButti K."/>
            <person name="Lipzen A."/>
            <person name="Lombard V."/>
            <person name="Magnuson J."/>
            <person name="Maillard F."/>
            <person name="Murat C."/>
            <person name="Nolan M."/>
            <person name="Ohm R.A."/>
            <person name="Pangilinan J."/>
            <person name="Pereira M.F."/>
            <person name="Perotto S."/>
            <person name="Peter M."/>
            <person name="Pfister S."/>
            <person name="Riley R."/>
            <person name="Sitrit Y."/>
            <person name="Stielow J.B."/>
            <person name="Szollosi G."/>
            <person name="Zifcakova L."/>
            <person name="Stursova M."/>
            <person name="Spatafora J.W."/>
            <person name="Tedersoo L."/>
            <person name="Vaario L.M."/>
            <person name="Yamada A."/>
            <person name="Yan M."/>
            <person name="Wang P."/>
            <person name="Xu J."/>
            <person name="Bruns T."/>
            <person name="Baldrian P."/>
            <person name="Vilgalys R."/>
            <person name="Dunand C."/>
            <person name="Henrissat B."/>
            <person name="Grigoriev I.V."/>
            <person name="Hibbett D."/>
            <person name="Nagy L.G."/>
            <person name="Martin F.M."/>
        </authorList>
    </citation>
    <scope>NUCLEOTIDE SEQUENCE</scope>
    <source>
        <strain evidence="10">BED1</strain>
    </source>
</reference>
<evidence type="ECO:0000256" key="7">
    <source>
        <dbReference type="ARBA" id="ARBA00023136"/>
    </source>
</evidence>
<keyword evidence="11" id="KW-1185">Reference proteome</keyword>
<comment type="subcellular location">
    <subcellularLocation>
        <location evidence="8">Endoplasmic reticulum membrane</location>
        <topology evidence="8">Multi-pass membrane protein</topology>
    </subcellularLocation>
    <subcellularLocation>
        <location evidence="2">Microsome membrane</location>
    </subcellularLocation>
</comment>
<dbReference type="GO" id="GO:0005789">
    <property type="term" value="C:endoplasmic reticulum membrane"/>
    <property type="evidence" value="ECO:0007669"/>
    <property type="project" value="UniProtKB-SubCell"/>
</dbReference>
<accession>A0AAD4BK34</accession>
<comment type="catalytic activity">
    <reaction evidence="8">
        <text>squalene + reduced [NADPH--hemoprotein reductase] + O2 = (S)-2,3-epoxysqualene + oxidized [NADPH--hemoprotein reductase] + H2O + H(+)</text>
        <dbReference type="Rhea" id="RHEA:25282"/>
        <dbReference type="Rhea" id="RHEA-COMP:11964"/>
        <dbReference type="Rhea" id="RHEA-COMP:11965"/>
        <dbReference type="ChEBI" id="CHEBI:15377"/>
        <dbReference type="ChEBI" id="CHEBI:15378"/>
        <dbReference type="ChEBI" id="CHEBI:15379"/>
        <dbReference type="ChEBI" id="CHEBI:15440"/>
        <dbReference type="ChEBI" id="CHEBI:15441"/>
        <dbReference type="ChEBI" id="CHEBI:57618"/>
        <dbReference type="ChEBI" id="CHEBI:58210"/>
        <dbReference type="EC" id="1.14.14.17"/>
    </reaction>
</comment>
<reference evidence="10" key="1">
    <citation type="submission" date="2019-10" db="EMBL/GenBank/DDBJ databases">
        <authorList>
            <consortium name="DOE Joint Genome Institute"/>
            <person name="Kuo A."/>
            <person name="Miyauchi S."/>
            <person name="Kiss E."/>
            <person name="Drula E."/>
            <person name="Kohler A."/>
            <person name="Sanchez-Garcia M."/>
            <person name="Andreopoulos B."/>
            <person name="Barry K.W."/>
            <person name="Bonito G."/>
            <person name="Buee M."/>
            <person name="Carver A."/>
            <person name="Chen C."/>
            <person name="Cichocki N."/>
            <person name="Clum A."/>
            <person name="Culley D."/>
            <person name="Crous P.W."/>
            <person name="Fauchery L."/>
            <person name="Girlanda M."/>
            <person name="Hayes R."/>
            <person name="Keri Z."/>
            <person name="LaButti K."/>
            <person name="Lipzen A."/>
            <person name="Lombard V."/>
            <person name="Magnuson J."/>
            <person name="Maillard F."/>
            <person name="Morin E."/>
            <person name="Murat C."/>
            <person name="Nolan M."/>
            <person name="Ohm R."/>
            <person name="Pangilinan J."/>
            <person name="Pereira M."/>
            <person name="Perotto S."/>
            <person name="Peter M."/>
            <person name="Riley R."/>
            <person name="Sitrit Y."/>
            <person name="Stielow B."/>
            <person name="Szollosi G."/>
            <person name="Zifcakova L."/>
            <person name="Stursova M."/>
            <person name="Spatafora J.W."/>
            <person name="Tedersoo L."/>
            <person name="Vaario L.-M."/>
            <person name="Yamada A."/>
            <person name="Yan M."/>
            <person name="Wang P."/>
            <person name="Xu J."/>
            <person name="Bruns T."/>
            <person name="Baldrian P."/>
            <person name="Vilgalys R."/>
            <person name="Henrissat B."/>
            <person name="Grigoriev I.V."/>
            <person name="Hibbett D."/>
            <person name="Nagy L.G."/>
            <person name="Martin F.M."/>
        </authorList>
    </citation>
    <scope>NUCLEOTIDE SEQUENCE</scope>
    <source>
        <strain evidence="10">BED1</strain>
    </source>
</reference>
<comment type="function">
    <text evidence="8">Catalyzes the stereospecific oxidation of squalene to (S)-2,3-epoxysqualene, and is considered to be a rate-limiting enzyme in steroid biosynthesis.</text>
</comment>
<dbReference type="PANTHER" id="PTHR10835">
    <property type="entry name" value="SQUALENE MONOOXYGENASE"/>
    <property type="match status" value="1"/>
</dbReference>
<evidence type="ECO:0000256" key="6">
    <source>
        <dbReference type="ARBA" id="ARBA00023002"/>
    </source>
</evidence>
<evidence type="ECO:0000256" key="5">
    <source>
        <dbReference type="ARBA" id="ARBA00022848"/>
    </source>
</evidence>
<evidence type="ECO:0000256" key="1">
    <source>
        <dbReference type="ARBA" id="ARBA00001974"/>
    </source>
</evidence>
<feature type="non-terminal residue" evidence="10">
    <location>
        <position position="151"/>
    </location>
</feature>
<comment type="similarity">
    <text evidence="8">Belongs to the squalene monooxygenase family.</text>
</comment>
<evidence type="ECO:0000256" key="8">
    <source>
        <dbReference type="RuleBase" id="RU367121"/>
    </source>
</evidence>
<name>A0AAD4BK34_BOLED</name>
<dbReference type="GO" id="GO:0050660">
    <property type="term" value="F:flavin adenine dinucleotide binding"/>
    <property type="evidence" value="ECO:0007669"/>
    <property type="project" value="UniProtKB-UniRule"/>
</dbReference>
<keyword evidence="3 8" id="KW-0285">Flavoprotein</keyword>
<dbReference type="Pfam" id="PF08491">
    <property type="entry name" value="SE"/>
    <property type="match status" value="1"/>
</dbReference>
<keyword evidence="5" id="KW-0492">Microsome</keyword>
<evidence type="ECO:0000256" key="2">
    <source>
        <dbReference type="ARBA" id="ARBA00004524"/>
    </source>
</evidence>
<feature type="domain" description="Squalene epoxidase" evidence="9">
    <location>
        <begin position="3"/>
        <end position="107"/>
    </location>
</feature>
<comment type="cofactor">
    <cofactor evidence="1 8">
        <name>FAD</name>
        <dbReference type="ChEBI" id="CHEBI:57692"/>
    </cofactor>
</comment>
<comment type="caution">
    <text evidence="10">The sequence shown here is derived from an EMBL/GenBank/DDBJ whole genome shotgun (WGS) entry which is preliminary data.</text>
</comment>
<organism evidence="10 11">
    <name type="scientific">Boletus edulis BED1</name>
    <dbReference type="NCBI Taxonomy" id="1328754"/>
    <lineage>
        <taxon>Eukaryota</taxon>
        <taxon>Fungi</taxon>
        <taxon>Dikarya</taxon>
        <taxon>Basidiomycota</taxon>
        <taxon>Agaricomycotina</taxon>
        <taxon>Agaricomycetes</taxon>
        <taxon>Agaricomycetidae</taxon>
        <taxon>Boletales</taxon>
        <taxon>Boletineae</taxon>
        <taxon>Boletaceae</taxon>
        <taxon>Boletoideae</taxon>
        <taxon>Boletus</taxon>
    </lineage>
</organism>